<reference evidence="10 11" key="1">
    <citation type="submission" date="2024-01" db="EMBL/GenBank/DDBJ databases">
        <authorList>
            <person name="Allen C."/>
            <person name="Tagirdzhanova G."/>
        </authorList>
    </citation>
    <scope>NUCLEOTIDE SEQUENCE [LARGE SCALE GENOMIC DNA]</scope>
</reference>
<evidence type="ECO:0000313" key="10">
    <source>
        <dbReference type="EMBL" id="CAK7231309.1"/>
    </source>
</evidence>
<sequence length="858" mass="94538">MRLRRGMVRESCDFCHRRKIKCDRLSRNDLGHAACSQCSLRSLQCRMDDSDDIRLRGRCRPAPSSLSSMSGPGLLVSPMPSTVQTTPSPSLRQKDVDQTSVPRGPSSATTEVEAPVTPATAHPLVLAASPISTSSMVPSSMDEQTNEAMRNRYNQGLSSQEQQQHLSQLSATATLATPPSTTLDVDSVDSLLVQPPPPTNNTLSTTSLPYNSFNTPLVNNAPSSSSMTEEFMFLDDPFHLNAGSIFFLDQIFMGYPDANASSSAAAWPSTSSDMQPLMLTQSMPSAVQSASQTFDADTSQQFSNQPSTVEQLPPQQQIQEQQPSSGTSNTGLPMKDGGYDPPPWTRCGLDETTFMDALQAYFSYVTLFLPILLEDAFWQDYRAGRCSLSIIYAVACRGLPYTCQSEDKTAMWAQQQRVAEQFREAFFAAQLNANNNHGKVRLDDLEALALMVYFKYNIRPNPGNDLVGSSPATDHLSQLHAHLAGLYLTHDSLVLMTMQSGIDTPDLMAKNHNPPSTDPKAPLARLNDRRILLFWHVYGLDAFHCLDKKLLSRIPDCHSHILLPVTSPSFSCSNTTSAKKIPHHSRHPDEARGYLDAVLDLAVIARKALVWLSNATARRRGVRADDLESVYGLLQQWQSTACPPHLRRQRDPKTNTLSLSAGLDKCSSNAHIIQLHRAVIWILEINCYMQVEDCVCEYGIYEPTTSPFTLDAETIALRVESETVRQLRDGVEIARSILQYAPDSNGNRHGYALADLGASIIRDCCIGMAQWACHHACQQLRQPLPAMLQQRRQAAGNDAAVALDRQRQRMASYIEGATVLRDLVATAVSHIGTMPAVKALDDRIAALTAEMEEMGVSR</sequence>
<feature type="domain" description="Zn(2)-C6 fungal-type" evidence="9">
    <location>
        <begin position="11"/>
        <end position="47"/>
    </location>
</feature>
<dbReference type="EMBL" id="CAWUHD010000101">
    <property type="protein sequence ID" value="CAK7231309.1"/>
    <property type="molecule type" value="Genomic_DNA"/>
</dbReference>
<dbReference type="PANTHER" id="PTHR31313">
    <property type="entry name" value="TY1 ENHANCER ACTIVATOR"/>
    <property type="match status" value="1"/>
</dbReference>
<feature type="compositionally biased region" description="Low complexity" evidence="8">
    <location>
        <begin position="63"/>
        <end position="78"/>
    </location>
</feature>
<keyword evidence="5" id="KW-0238">DNA-binding</keyword>
<keyword evidence="4" id="KW-0805">Transcription regulation</keyword>
<dbReference type="SMART" id="SM00066">
    <property type="entry name" value="GAL4"/>
    <property type="match status" value="1"/>
</dbReference>
<dbReference type="InterPro" id="IPR036864">
    <property type="entry name" value="Zn2-C6_fun-type_DNA-bd_sf"/>
</dbReference>
<keyword evidence="11" id="KW-1185">Reference proteome</keyword>
<evidence type="ECO:0000256" key="2">
    <source>
        <dbReference type="ARBA" id="ARBA00022723"/>
    </source>
</evidence>
<gene>
    <name evidence="10" type="ORF">SEUCBS140593_007881</name>
</gene>
<comment type="subcellular location">
    <subcellularLocation>
        <location evidence="1">Nucleus</location>
    </subcellularLocation>
</comment>
<name>A0ABP0CGV9_9PEZI</name>
<feature type="compositionally biased region" description="Polar residues" evidence="8">
    <location>
        <begin position="98"/>
        <end position="110"/>
    </location>
</feature>
<dbReference type="Pfam" id="PF00172">
    <property type="entry name" value="Zn_clus"/>
    <property type="match status" value="1"/>
</dbReference>
<keyword evidence="7" id="KW-0539">Nucleus</keyword>
<proteinExistence type="predicted"/>
<feature type="region of interest" description="Disordered" evidence="8">
    <location>
        <begin position="288"/>
        <end position="343"/>
    </location>
</feature>
<evidence type="ECO:0000256" key="5">
    <source>
        <dbReference type="ARBA" id="ARBA00023125"/>
    </source>
</evidence>
<dbReference type="Gene3D" id="4.10.240.10">
    <property type="entry name" value="Zn(2)-C6 fungal-type DNA-binding domain"/>
    <property type="match status" value="1"/>
</dbReference>
<dbReference type="PROSITE" id="PS00463">
    <property type="entry name" value="ZN2_CY6_FUNGAL_1"/>
    <property type="match status" value="1"/>
</dbReference>
<evidence type="ECO:0000256" key="6">
    <source>
        <dbReference type="ARBA" id="ARBA00023163"/>
    </source>
</evidence>
<dbReference type="PROSITE" id="PS50048">
    <property type="entry name" value="ZN2_CY6_FUNGAL_2"/>
    <property type="match status" value="1"/>
</dbReference>
<keyword evidence="3" id="KW-0862">Zinc</keyword>
<protein>
    <recommendedName>
        <fullName evidence="9">Zn(2)-C6 fungal-type domain-containing protein</fullName>
    </recommendedName>
</protein>
<evidence type="ECO:0000256" key="8">
    <source>
        <dbReference type="SAM" id="MobiDB-lite"/>
    </source>
</evidence>
<evidence type="ECO:0000256" key="4">
    <source>
        <dbReference type="ARBA" id="ARBA00023015"/>
    </source>
</evidence>
<feature type="region of interest" description="Disordered" evidence="8">
    <location>
        <begin position="59"/>
        <end position="117"/>
    </location>
</feature>
<evidence type="ECO:0000256" key="1">
    <source>
        <dbReference type="ARBA" id="ARBA00004123"/>
    </source>
</evidence>
<dbReference type="CDD" id="cd00067">
    <property type="entry name" value="GAL4"/>
    <property type="match status" value="1"/>
</dbReference>
<dbReference type="SUPFAM" id="SSF57701">
    <property type="entry name" value="Zn2/Cys6 DNA-binding domain"/>
    <property type="match status" value="1"/>
</dbReference>
<dbReference type="InterPro" id="IPR051615">
    <property type="entry name" value="Transcr_Regulatory_Elem"/>
</dbReference>
<evidence type="ECO:0000313" key="11">
    <source>
        <dbReference type="Proteomes" id="UP001642482"/>
    </source>
</evidence>
<dbReference type="CDD" id="cd12148">
    <property type="entry name" value="fungal_TF_MHR"/>
    <property type="match status" value="1"/>
</dbReference>
<accession>A0ABP0CGV9</accession>
<feature type="compositionally biased region" description="Polar residues" evidence="8">
    <location>
        <begin position="288"/>
        <end position="310"/>
    </location>
</feature>
<dbReference type="InterPro" id="IPR001138">
    <property type="entry name" value="Zn2Cys6_DnaBD"/>
</dbReference>
<evidence type="ECO:0000256" key="3">
    <source>
        <dbReference type="ARBA" id="ARBA00022833"/>
    </source>
</evidence>
<comment type="caution">
    <text evidence="10">The sequence shown here is derived from an EMBL/GenBank/DDBJ whole genome shotgun (WGS) entry which is preliminary data.</text>
</comment>
<keyword evidence="2" id="KW-0479">Metal-binding</keyword>
<dbReference type="Proteomes" id="UP001642482">
    <property type="component" value="Unassembled WGS sequence"/>
</dbReference>
<evidence type="ECO:0000256" key="7">
    <source>
        <dbReference type="ARBA" id="ARBA00023242"/>
    </source>
</evidence>
<organism evidence="10 11">
    <name type="scientific">Sporothrix eucalyptigena</name>
    <dbReference type="NCBI Taxonomy" id="1812306"/>
    <lineage>
        <taxon>Eukaryota</taxon>
        <taxon>Fungi</taxon>
        <taxon>Dikarya</taxon>
        <taxon>Ascomycota</taxon>
        <taxon>Pezizomycotina</taxon>
        <taxon>Sordariomycetes</taxon>
        <taxon>Sordariomycetidae</taxon>
        <taxon>Ophiostomatales</taxon>
        <taxon>Ophiostomataceae</taxon>
        <taxon>Sporothrix</taxon>
    </lineage>
</organism>
<feature type="compositionally biased region" description="Polar residues" evidence="8">
    <location>
        <begin position="79"/>
        <end position="91"/>
    </location>
</feature>
<evidence type="ECO:0000259" key="9">
    <source>
        <dbReference type="PROSITE" id="PS50048"/>
    </source>
</evidence>
<keyword evidence="6" id="KW-0804">Transcription</keyword>
<dbReference type="PANTHER" id="PTHR31313:SF81">
    <property type="entry name" value="TY1 ENHANCER ACTIVATOR"/>
    <property type="match status" value="1"/>
</dbReference>
<feature type="compositionally biased region" description="Low complexity" evidence="8">
    <location>
        <begin position="311"/>
        <end position="323"/>
    </location>
</feature>